<comment type="caution">
    <text evidence="1">The sequence shown here is derived from an EMBL/GenBank/DDBJ whole genome shotgun (WGS) entry which is preliminary data.</text>
</comment>
<evidence type="ECO:0000313" key="1">
    <source>
        <dbReference type="EMBL" id="KAJ4714287.1"/>
    </source>
</evidence>
<reference evidence="1 2" key="1">
    <citation type="journal article" date="2023" name="Science">
        <title>Complex scaffold remodeling in plant triterpene biosynthesis.</title>
        <authorList>
            <person name="De La Pena R."/>
            <person name="Hodgson H."/>
            <person name="Liu J.C."/>
            <person name="Stephenson M.J."/>
            <person name="Martin A.C."/>
            <person name="Owen C."/>
            <person name="Harkess A."/>
            <person name="Leebens-Mack J."/>
            <person name="Jimenez L.E."/>
            <person name="Osbourn A."/>
            <person name="Sattely E.S."/>
        </authorList>
    </citation>
    <scope>NUCLEOTIDE SEQUENCE [LARGE SCALE GENOMIC DNA]</scope>
    <source>
        <strain evidence="2">cv. JPN11</strain>
        <tissue evidence="1">Leaf</tissue>
    </source>
</reference>
<organism evidence="1 2">
    <name type="scientific">Melia azedarach</name>
    <name type="common">Chinaberry tree</name>
    <dbReference type="NCBI Taxonomy" id="155640"/>
    <lineage>
        <taxon>Eukaryota</taxon>
        <taxon>Viridiplantae</taxon>
        <taxon>Streptophyta</taxon>
        <taxon>Embryophyta</taxon>
        <taxon>Tracheophyta</taxon>
        <taxon>Spermatophyta</taxon>
        <taxon>Magnoliopsida</taxon>
        <taxon>eudicotyledons</taxon>
        <taxon>Gunneridae</taxon>
        <taxon>Pentapetalae</taxon>
        <taxon>rosids</taxon>
        <taxon>malvids</taxon>
        <taxon>Sapindales</taxon>
        <taxon>Meliaceae</taxon>
        <taxon>Melia</taxon>
    </lineage>
</organism>
<proteinExistence type="predicted"/>
<keyword evidence="2" id="KW-1185">Reference proteome</keyword>
<gene>
    <name evidence="1" type="ORF">OWV82_012793</name>
</gene>
<protein>
    <submittedName>
        <fullName evidence="1">F-box protein SKIP23-like</fullName>
    </submittedName>
</protein>
<dbReference type="EMBL" id="CM051400">
    <property type="protein sequence ID" value="KAJ4714287.1"/>
    <property type="molecule type" value="Genomic_DNA"/>
</dbReference>
<accession>A0ACC1XTP2</accession>
<sequence>MDTSMLNRWKALPKDIILAITNRIDSRVDILSLRAVCRPFREMFPLPPKTILANPTLKFPFPECSFSDKRGHFLLTESTVYAIQPLNKITNTYDTTKTWFFKLQQSVFNPHTVRVKDPLSRYVIDSLPRRMPESLNMLDYRVKEVALCTRPDKEGLQFSIMTLITKGRVGVWRSEFKRWDYIRFGDTYFVDVIYHKEEFYALGTKGEIISVDCKSLEVSKHASLMMKLQNGSRRLLEVSNELYLIEKLYVDVYNHRGFSSVEDCGFPFRCKVFKLDQEKHRWVGVKELGAEDRVFFVGDDCSFSVSAKEFPGCKPKCIYFAENMFDRSRGNNDYPGADSGVYDFEDNFSGPLWGLPCYSKLFWPLPRWLSQVPEWAGI</sequence>
<evidence type="ECO:0000313" key="2">
    <source>
        <dbReference type="Proteomes" id="UP001164539"/>
    </source>
</evidence>
<name>A0ACC1XTP2_MELAZ</name>
<dbReference type="Proteomes" id="UP001164539">
    <property type="component" value="Chromosome 7"/>
</dbReference>